<keyword evidence="2" id="KW-1133">Transmembrane helix</keyword>
<name>A0A2T0M160_9PSEU</name>
<dbReference type="AlphaFoldDB" id="A0A2T0M160"/>
<dbReference type="RefSeq" id="WP_106177415.1">
    <property type="nucleotide sequence ID" value="NZ_PVNH01000002.1"/>
</dbReference>
<evidence type="ECO:0000313" key="4">
    <source>
        <dbReference type="Proteomes" id="UP000238362"/>
    </source>
</evidence>
<keyword evidence="4" id="KW-1185">Reference proteome</keyword>
<sequence length="125" mass="14077">MLWLFGQIWLWLLLAFALGVALTVLVLAPWRRRLSREPAGESDFAEAEGFGASTERTELLVPISPPPGPPESPAGYPEDEPTEPPDHGHREGTLPGREEWHARNEWPDEHDVPEAERQWQPRQGG</sequence>
<feature type="compositionally biased region" description="Basic and acidic residues" evidence="1">
    <location>
        <begin position="84"/>
        <end position="119"/>
    </location>
</feature>
<feature type="region of interest" description="Disordered" evidence="1">
    <location>
        <begin position="36"/>
        <end position="125"/>
    </location>
</feature>
<feature type="compositionally biased region" description="Pro residues" evidence="1">
    <location>
        <begin position="63"/>
        <end position="72"/>
    </location>
</feature>
<keyword evidence="2" id="KW-0472">Membrane</keyword>
<reference evidence="3 4" key="1">
    <citation type="submission" date="2018-03" db="EMBL/GenBank/DDBJ databases">
        <title>Genomic Encyclopedia of Type Strains, Phase III (KMG-III): the genomes of soil and plant-associated and newly described type strains.</title>
        <authorList>
            <person name="Whitman W."/>
        </authorList>
    </citation>
    <scope>NUCLEOTIDE SEQUENCE [LARGE SCALE GENOMIC DNA]</scope>
    <source>
        <strain evidence="3 4">CGMCC 4.7125</strain>
    </source>
</reference>
<dbReference type="EMBL" id="PVNH01000002">
    <property type="protein sequence ID" value="PRX50321.1"/>
    <property type="molecule type" value="Genomic_DNA"/>
</dbReference>
<accession>A0A2T0M160</accession>
<dbReference type="Proteomes" id="UP000238362">
    <property type="component" value="Unassembled WGS sequence"/>
</dbReference>
<protein>
    <submittedName>
        <fullName evidence="3">Uncharacterized protein</fullName>
    </submittedName>
</protein>
<evidence type="ECO:0000256" key="2">
    <source>
        <dbReference type="SAM" id="Phobius"/>
    </source>
</evidence>
<gene>
    <name evidence="3" type="ORF">B0I33_102442</name>
</gene>
<proteinExistence type="predicted"/>
<feature type="transmembrane region" description="Helical" evidence="2">
    <location>
        <begin position="6"/>
        <end position="28"/>
    </location>
</feature>
<evidence type="ECO:0000256" key="1">
    <source>
        <dbReference type="SAM" id="MobiDB-lite"/>
    </source>
</evidence>
<dbReference type="OrthoDB" id="3637927at2"/>
<evidence type="ECO:0000313" key="3">
    <source>
        <dbReference type="EMBL" id="PRX50321.1"/>
    </source>
</evidence>
<comment type="caution">
    <text evidence="3">The sequence shown here is derived from an EMBL/GenBank/DDBJ whole genome shotgun (WGS) entry which is preliminary data.</text>
</comment>
<keyword evidence="2" id="KW-0812">Transmembrane</keyword>
<organism evidence="3 4">
    <name type="scientific">Prauserella shujinwangii</name>
    <dbReference type="NCBI Taxonomy" id="1453103"/>
    <lineage>
        <taxon>Bacteria</taxon>
        <taxon>Bacillati</taxon>
        <taxon>Actinomycetota</taxon>
        <taxon>Actinomycetes</taxon>
        <taxon>Pseudonocardiales</taxon>
        <taxon>Pseudonocardiaceae</taxon>
        <taxon>Prauserella</taxon>
    </lineage>
</organism>